<dbReference type="Pfam" id="PF01187">
    <property type="entry name" value="MIF"/>
    <property type="match status" value="1"/>
</dbReference>
<dbReference type="InterPro" id="IPR001398">
    <property type="entry name" value="Macrophage_inhib_fac"/>
</dbReference>
<evidence type="ECO:0000256" key="11">
    <source>
        <dbReference type="ARBA" id="ARBA00042730"/>
    </source>
</evidence>
<evidence type="ECO:0000256" key="8">
    <source>
        <dbReference type="ARBA" id="ARBA00039086"/>
    </source>
</evidence>
<name>A0A3B0ZVG8_9ZZZZ</name>
<dbReference type="InterPro" id="IPR014347">
    <property type="entry name" value="Tautomerase/MIF_sf"/>
</dbReference>
<evidence type="ECO:0000256" key="5">
    <source>
        <dbReference type="ARBA" id="ARBA00036735"/>
    </source>
</evidence>
<sequence>MPYLRIQSNHALESKAANEFLIQASGTVADLLGKPERYVMVTIEPPVPMLFAGTDDPAVFMELKSIGLSESQTPELSRVLSELVQQTLGVNIDRIYIEFADAPRKMWGWNGATF</sequence>
<evidence type="ECO:0000256" key="2">
    <source>
        <dbReference type="ARBA" id="ARBA00022514"/>
    </source>
</evidence>
<reference evidence="12" key="1">
    <citation type="submission" date="2018-06" db="EMBL/GenBank/DDBJ databases">
        <authorList>
            <person name="Zhirakovskaya E."/>
        </authorList>
    </citation>
    <scope>NUCLEOTIDE SEQUENCE</scope>
</reference>
<dbReference type="SUPFAM" id="SSF55331">
    <property type="entry name" value="Tautomerase/MIF"/>
    <property type="match status" value="1"/>
</dbReference>
<gene>
    <name evidence="12" type="ORF">MNBD_GAMMA21-350</name>
</gene>
<dbReference type="PANTHER" id="PTHR11954">
    <property type="entry name" value="D-DOPACHROME DECARBOXYLASE"/>
    <property type="match status" value="1"/>
</dbReference>
<evidence type="ECO:0000256" key="6">
    <source>
        <dbReference type="ARBA" id="ARBA00036823"/>
    </source>
</evidence>
<dbReference type="GO" id="GO:0005615">
    <property type="term" value="C:extracellular space"/>
    <property type="evidence" value="ECO:0007669"/>
    <property type="project" value="UniProtKB-KW"/>
</dbReference>
<comment type="catalytic activity">
    <reaction evidence="5">
        <text>3-phenylpyruvate = enol-phenylpyruvate</text>
        <dbReference type="Rhea" id="RHEA:17097"/>
        <dbReference type="ChEBI" id="CHEBI:16815"/>
        <dbReference type="ChEBI" id="CHEBI:18005"/>
        <dbReference type="EC" id="5.3.2.1"/>
    </reaction>
</comment>
<comment type="subcellular location">
    <subcellularLocation>
        <location evidence="1">Secreted</location>
    </subcellularLocation>
</comment>
<evidence type="ECO:0000256" key="9">
    <source>
        <dbReference type="ARBA" id="ARBA00041631"/>
    </source>
</evidence>
<dbReference type="EC" id="5.3.3.12" evidence="7"/>
<comment type="catalytic activity">
    <reaction evidence="6">
        <text>L-dopachrome = 5,6-dihydroxyindole-2-carboxylate</text>
        <dbReference type="Rhea" id="RHEA:13041"/>
        <dbReference type="ChEBI" id="CHEBI:16875"/>
        <dbReference type="ChEBI" id="CHEBI:57509"/>
        <dbReference type="EC" id="5.3.3.12"/>
    </reaction>
</comment>
<evidence type="ECO:0000256" key="7">
    <source>
        <dbReference type="ARBA" id="ARBA00038932"/>
    </source>
</evidence>
<organism evidence="12">
    <name type="scientific">hydrothermal vent metagenome</name>
    <dbReference type="NCBI Taxonomy" id="652676"/>
    <lineage>
        <taxon>unclassified sequences</taxon>
        <taxon>metagenomes</taxon>
        <taxon>ecological metagenomes</taxon>
    </lineage>
</organism>
<dbReference type="EC" id="5.3.2.1" evidence="8"/>
<protein>
    <recommendedName>
        <fullName evidence="11">L-dopachrome isomerase</fullName>
        <ecNumber evidence="8">5.3.2.1</ecNumber>
        <ecNumber evidence="7">5.3.3.12</ecNumber>
    </recommendedName>
    <alternativeName>
        <fullName evidence="9">L-dopachrome tautomerase</fullName>
    </alternativeName>
    <alternativeName>
        <fullName evidence="10">Phenylpyruvate tautomerase</fullName>
    </alternativeName>
</protein>
<evidence type="ECO:0000256" key="1">
    <source>
        <dbReference type="ARBA" id="ARBA00004613"/>
    </source>
</evidence>
<keyword evidence="3" id="KW-0964">Secreted</keyword>
<dbReference type="GO" id="GO:0004167">
    <property type="term" value="F:dopachrome isomerase activity"/>
    <property type="evidence" value="ECO:0007669"/>
    <property type="project" value="UniProtKB-EC"/>
</dbReference>
<dbReference type="EMBL" id="UOFR01000010">
    <property type="protein sequence ID" value="VAW91347.1"/>
    <property type="molecule type" value="Genomic_DNA"/>
</dbReference>
<proteinExistence type="predicted"/>
<evidence type="ECO:0000256" key="10">
    <source>
        <dbReference type="ARBA" id="ARBA00041912"/>
    </source>
</evidence>
<evidence type="ECO:0000313" key="12">
    <source>
        <dbReference type="EMBL" id="VAW91347.1"/>
    </source>
</evidence>
<evidence type="ECO:0000256" key="3">
    <source>
        <dbReference type="ARBA" id="ARBA00022525"/>
    </source>
</evidence>
<keyword evidence="2" id="KW-0202">Cytokine</keyword>
<dbReference type="Gene3D" id="3.30.429.10">
    <property type="entry name" value="Macrophage Migration Inhibitory Factor"/>
    <property type="match status" value="1"/>
</dbReference>
<dbReference type="GO" id="GO:0050178">
    <property type="term" value="F:phenylpyruvate tautomerase activity"/>
    <property type="evidence" value="ECO:0007669"/>
    <property type="project" value="UniProtKB-EC"/>
</dbReference>
<accession>A0A3B0ZVG8</accession>
<evidence type="ECO:0000256" key="4">
    <source>
        <dbReference type="ARBA" id="ARBA00023235"/>
    </source>
</evidence>
<dbReference type="GO" id="GO:0005125">
    <property type="term" value="F:cytokine activity"/>
    <property type="evidence" value="ECO:0007669"/>
    <property type="project" value="UniProtKB-KW"/>
</dbReference>
<dbReference type="AlphaFoldDB" id="A0A3B0ZVG8"/>
<keyword evidence="4" id="KW-0413">Isomerase</keyword>
<dbReference type="PANTHER" id="PTHR11954:SF6">
    <property type="entry name" value="MACROPHAGE MIGRATION INHIBITORY FACTOR"/>
    <property type="match status" value="1"/>
</dbReference>